<gene>
    <name evidence="2" type="ORF">GOP47_0003541</name>
</gene>
<evidence type="ECO:0000313" key="3">
    <source>
        <dbReference type="Proteomes" id="UP000886520"/>
    </source>
</evidence>
<proteinExistence type="predicted"/>
<dbReference type="AlphaFoldDB" id="A0A9D4ZQ92"/>
<dbReference type="Pfam" id="PF06979">
    <property type="entry name" value="TMEM70"/>
    <property type="match status" value="1"/>
</dbReference>
<feature type="transmembrane region" description="Helical" evidence="1">
    <location>
        <begin position="144"/>
        <end position="164"/>
    </location>
</feature>
<protein>
    <submittedName>
        <fullName evidence="2">Uncharacterized protein</fullName>
    </submittedName>
</protein>
<feature type="transmembrane region" description="Helical" evidence="1">
    <location>
        <begin position="113"/>
        <end position="132"/>
    </location>
</feature>
<dbReference type="PANTHER" id="PTHR13281">
    <property type="entry name" value="TRANSMEMBRANE PROTEIN 70, MITOCHONDRIAL"/>
    <property type="match status" value="1"/>
</dbReference>
<keyword evidence="1" id="KW-0472">Membrane</keyword>
<keyword evidence="1" id="KW-0812">Transmembrane</keyword>
<dbReference type="GO" id="GO:0033615">
    <property type="term" value="P:mitochondrial proton-transporting ATP synthase complex assembly"/>
    <property type="evidence" value="ECO:0007669"/>
    <property type="project" value="TreeGrafter"/>
</dbReference>
<sequence>MRMASFLRAASSASRKCAIQQFGGASEGVQPSLLNRSWERSIHSGCQELSPFPIWQCRGQQSMLEGWFARIQKSWASGAAAATSHVEESPKPKAQQPVVYRGPLSDTLRKVKLLSLTSCCLSVVTGPALVFLTSPHLSVILKGGVASAVMILSASTTAALHWFVGPYVHKMTWIPGSKEVEVEMVSWMATYIKETLSIEDIRPPKTNRPFVSFSVKNKFYFVDPEKIANKDLLRIVTFYGKK</sequence>
<reference evidence="2" key="1">
    <citation type="submission" date="2021-01" db="EMBL/GenBank/DDBJ databases">
        <title>Adiantum capillus-veneris genome.</title>
        <authorList>
            <person name="Fang Y."/>
            <person name="Liao Q."/>
        </authorList>
    </citation>
    <scope>NUCLEOTIDE SEQUENCE</scope>
    <source>
        <strain evidence="2">H3</strain>
        <tissue evidence="2">Leaf</tissue>
    </source>
</reference>
<name>A0A9D4ZQ92_ADICA</name>
<dbReference type="InterPro" id="IPR045325">
    <property type="entry name" value="TMEM70/TMEM186/TMEM223"/>
</dbReference>
<comment type="caution">
    <text evidence="2">The sequence shown here is derived from an EMBL/GenBank/DDBJ whole genome shotgun (WGS) entry which is preliminary data.</text>
</comment>
<organism evidence="2 3">
    <name type="scientific">Adiantum capillus-veneris</name>
    <name type="common">Maidenhair fern</name>
    <dbReference type="NCBI Taxonomy" id="13818"/>
    <lineage>
        <taxon>Eukaryota</taxon>
        <taxon>Viridiplantae</taxon>
        <taxon>Streptophyta</taxon>
        <taxon>Embryophyta</taxon>
        <taxon>Tracheophyta</taxon>
        <taxon>Polypodiopsida</taxon>
        <taxon>Polypodiidae</taxon>
        <taxon>Polypodiales</taxon>
        <taxon>Pteridineae</taxon>
        <taxon>Pteridaceae</taxon>
        <taxon>Vittarioideae</taxon>
        <taxon>Adiantum</taxon>
    </lineage>
</organism>
<keyword evidence="3" id="KW-1185">Reference proteome</keyword>
<dbReference type="PANTHER" id="PTHR13281:SF0">
    <property type="entry name" value="TRANSMEMBRANE PROTEIN 70, MITOCHONDRIAL"/>
    <property type="match status" value="1"/>
</dbReference>
<dbReference type="EMBL" id="JABFUD020000002">
    <property type="protein sequence ID" value="KAI5083798.1"/>
    <property type="molecule type" value="Genomic_DNA"/>
</dbReference>
<dbReference type="GO" id="GO:0031966">
    <property type="term" value="C:mitochondrial membrane"/>
    <property type="evidence" value="ECO:0007669"/>
    <property type="project" value="TreeGrafter"/>
</dbReference>
<dbReference type="Proteomes" id="UP000886520">
    <property type="component" value="Chromosome 3"/>
</dbReference>
<accession>A0A9D4ZQ92</accession>
<dbReference type="OrthoDB" id="156886at2759"/>
<keyword evidence="1" id="KW-1133">Transmembrane helix</keyword>
<evidence type="ECO:0000313" key="2">
    <source>
        <dbReference type="EMBL" id="KAI5083798.1"/>
    </source>
</evidence>
<evidence type="ECO:0000256" key="1">
    <source>
        <dbReference type="SAM" id="Phobius"/>
    </source>
</evidence>
<dbReference type="InterPro" id="IPR009724">
    <property type="entry name" value="TMEM70"/>
</dbReference>